<sequence>MITTARAHAPARLGRRLAALSVVGMLALSGCQSLSPLETTRDYAPANGELVRAGDVSVLDLTVLGTQADAEGRVIGAVSNSGSEPQQVSLSADGKEIWSGTVKPHSSVKLGDEKVTLPKTVAPGAFQVLTVSAGGQQSEQRVPVMLPTGEYEEFAPEGWKAPERPTKEDLHSEGGAHH</sequence>
<organism evidence="2 3">
    <name type="scientific">Kytococcus schroeteri</name>
    <dbReference type="NCBI Taxonomy" id="138300"/>
    <lineage>
        <taxon>Bacteria</taxon>
        <taxon>Bacillati</taxon>
        <taxon>Actinomycetota</taxon>
        <taxon>Actinomycetes</taxon>
        <taxon>Micrococcales</taxon>
        <taxon>Kytococcaceae</taxon>
        <taxon>Kytococcus</taxon>
    </lineage>
</organism>
<feature type="compositionally biased region" description="Basic and acidic residues" evidence="1">
    <location>
        <begin position="160"/>
        <end position="178"/>
    </location>
</feature>
<dbReference type="EMBL" id="PKIZ01000017">
    <property type="protein sequence ID" value="PKZ41203.1"/>
    <property type="molecule type" value="Genomic_DNA"/>
</dbReference>
<proteinExistence type="predicted"/>
<evidence type="ECO:0008006" key="4">
    <source>
        <dbReference type="Google" id="ProtNLM"/>
    </source>
</evidence>
<comment type="caution">
    <text evidence="2">The sequence shown here is derived from an EMBL/GenBank/DDBJ whole genome shotgun (WGS) entry which is preliminary data.</text>
</comment>
<keyword evidence="3" id="KW-1185">Reference proteome</keyword>
<reference evidence="2 3" key="1">
    <citation type="submission" date="2017-12" db="EMBL/GenBank/DDBJ databases">
        <title>Phylogenetic diversity of female urinary microbiome.</title>
        <authorList>
            <person name="Thomas-White K."/>
            <person name="Wolfe A.J."/>
        </authorList>
    </citation>
    <scope>NUCLEOTIDE SEQUENCE [LARGE SCALE GENOMIC DNA]</scope>
    <source>
        <strain evidence="2 3">UMB1298</strain>
    </source>
</reference>
<accession>A0A2I1P9A9</accession>
<evidence type="ECO:0000256" key="1">
    <source>
        <dbReference type="SAM" id="MobiDB-lite"/>
    </source>
</evidence>
<dbReference type="AlphaFoldDB" id="A0A2I1P9A9"/>
<dbReference type="OrthoDB" id="4863528at2"/>
<name>A0A2I1P9A9_9MICO</name>
<evidence type="ECO:0000313" key="2">
    <source>
        <dbReference type="EMBL" id="PKZ41203.1"/>
    </source>
</evidence>
<gene>
    <name evidence="2" type="ORF">CYJ76_09145</name>
</gene>
<dbReference type="PROSITE" id="PS51257">
    <property type="entry name" value="PROKAR_LIPOPROTEIN"/>
    <property type="match status" value="1"/>
</dbReference>
<protein>
    <recommendedName>
        <fullName evidence="4">DNA modification methylase</fullName>
    </recommendedName>
</protein>
<evidence type="ECO:0000313" key="3">
    <source>
        <dbReference type="Proteomes" id="UP000234206"/>
    </source>
</evidence>
<feature type="region of interest" description="Disordered" evidence="1">
    <location>
        <begin position="155"/>
        <end position="178"/>
    </location>
</feature>
<dbReference type="RefSeq" id="WP_070705366.1">
    <property type="nucleotide sequence ID" value="NZ_JBHLVH010000003.1"/>
</dbReference>
<dbReference type="Proteomes" id="UP000234206">
    <property type="component" value="Unassembled WGS sequence"/>
</dbReference>